<feature type="transmembrane region" description="Helical" evidence="7">
    <location>
        <begin position="227"/>
        <end position="245"/>
    </location>
</feature>
<feature type="compositionally biased region" description="Basic and acidic residues" evidence="6">
    <location>
        <begin position="453"/>
        <end position="466"/>
    </location>
</feature>
<dbReference type="PANTHER" id="PTHR33048">
    <property type="entry name" value="PTH11-LIKE INTEGRAL MEMBRANE PROTEIN (AFU_ORTHOLOGUE AFUA_5G11245)"/>
    <property type="match status" value="1"/>
</dbReference>
<evidence type="ECO:0000256" key="4">
    <source>
        <dbReference type="ARBA" id="ARBA00023136"/>
    </source>
</evidence>
<feature type="region of interest" description="Disordered" evidence="6">
    <location>
        <begin position="388"/>
        <end position="419"/>
    </location>
</feature>
<dbReference type="VEuPathDB" id="FungiDB:jhhlp_002744"/>
<feature type="transmembrane region" description="Helical" evidence="7">
    <location>
        <begin position="150"/>
        <end position="171"/>
    </location>
</feature>
<dbReference type="EMBL" id="NLAX01000008">
    <property type="protein sequence ID" value="PKS10985.1"/>
    <property type="molecule type" value="Genomic_DNA"/>
</dbReference>
<feature type="transmembrane region" description="Helical" evidence="7">
    <location>
        <begin position="265"/>
        <end position="287"/>
    </location>
</feature>
<feature type="compositionally biased region" description="Basic and acidic residues" evidence="6">
    <location>
        <begin position="402"/>
        <end position="417"/>
    </location>
</feature>
<dbReference type="InterPro" id="IPR052337">
    <property type="entry name" value="SAT4-like"/>
</dbReference>
<feature type="region of interest" description="Disordered" evidence="6">
    <location>
        <begin position="432"/>
        <end position="548"/>
    </location>
</feature>
<keyword evidence="2 7" id="KW-0812">Transmembrane</keyword>
<name>A0A2N3NEY2_9PEZI</name>
<dbReference type="AlphaFoldDB" id="A0A2N3NEY2"/>
<feature type="compositionally biased region" description="Basic residues" evidence="6">
    <location>
        <begin position="443"/>
        <end position="452"/>
    </location>
</feature>
<organism evidence="9 10">
    <name type="scientific">Lomentospora prolificans</name>
    <dbReference type="NCBI Taxonomy" id="41688"/>
    <lineage>
        <taxon>Eukaryota</taxon>
        <taxon>Fungi</taxon>
        <taxon>Dikarya</taxon>
        <taxon>Ascomycota</taxon>
        <taxon>Pezizomycotina</taxon>
        <taxon>Sordariomycetes</taxon>
        <taxon>Hypocreomycetidae</taxon>
        <taxon>Microascales</taxon>
        <taxon>Microascaceae</taxon>
        <taxon>Lomentospora</taxon>
    </lineage>
</organism>
<gene>
    <name evidence="9" type="ORF">jhhlp_002744</name>
</gene>
<dbReference type="Pfam" id="PF20684">
    <property type="entry name" value="Fung_rhodopsin"/>
    <property type="match status" value="1"/>
</dbReference>
<evidence type="ECO:0000256" key="3">
    <source>
        <dbReference type="ARBA" id="ARBA00022989"/>
    </source>
</evidence>
<evidence type="ECO:0000256" key="1">
    <source>
        <dbReference type="ARBA" id="ARBA00004141"/>
    </source>
</evidence>
<dbReference type="STRING" id="41688.A0A2N3NEY2"/>
<feature type="compositionally biased region" description="Basic and acidic residues" evidence="6">
    <location>
        <begin position="511"/>
        <end position="525"/>
    </location>
</feature>
<feature type="transmembrane region" description="Helical" evidence="7">
    <location>
        <begin position="24"/>
        <end position="44"/>
    </location>
</feature>
<feature type="domain" description="Rhodopsin" evidence="8">
    <location>
        <begin position="44"/>
        <end position="292"/>
    </location>
</feature>
<feature type="transmembrane region" description="Helical" evidence="7">
    <location>
        <begin position="56"/>
        <end position="80"/>
    </location>
</feature>
<feature type="region of interest" description="Disordered" evidence="6">
    <location>
        <begin position="336"/>
        <end position="355"/>
    </location>
</feature>
<dbReference type="InterPro" id="IPR049326">
    <property type="entry name" value="Rhodopsin_dom_fungi"/>
</dbReference>
<evidence type="ECO:0000256" key="6">
    <source>
        <dbReference type="SAM" id="MobiDB-lite"/>
    </source>
</evidence>
<sequence>MLAQYNKTNPTTTDDYDTPHDTGMPAILAGILIPHIICTIFIAARVVSRLFLLRKWYLDDTLILIAWCFSTAICIIYSIAAYTRDILLAPNELVLQHDLEVEGHAGSIHPYIMRTYLGLIFYQMCLCLTKLSILTFYLRMFSGKRKERRMAKGTMAFVLLYGIPMLFISIFQCHPQDGEFFGKPMMCVGFAPLLISSASLHTATDAWIIIMVIPCISRLDIPPRQKVALAIVLSLSIFVIAASLLRLQLSLHHFQPGSVGVTNTLAFFVMTILECDVALICASAPMLRPVLAKLWPKMMSDPRRRRSTRPLRDASDNESVDLTTMISYHGYPWTRSRGEDDRSAPKNASETAEARVHGVWTTAPGLTEVDLERAERGTTQLNLRSFFGSTRRPHQQVGLRPYNEDEIRATSRSDIAGESRPVSLGFEEYWLSYQQPPPPTPSQKKKKKNKKKRESEMSEARWDRSQESFVLGIDDPRNSSRLSPISGLSGETYAATPEPEANNALETPIITEKEENEGAGKEKETTATPTTASIPQGPVEWSVERKEV</sequence>
<dbReference type="InParanoid" id="A0A2N3NEY2"/>
<evidence type="ECO:0000313" key="10">
    <source>
        <dbReference type="Proteomes" id="UP000233524"/>
    </source>
</evidence>
<evidence type="ECO:0000256" key="2">
    <source>
        <dbReference type="ARBA" id="ARBA00022692"/>
    </source>
</evidence>
<protein>
    <recommendedName>
        <fullName evidence="8">Rhodopsin domain-containing protein</fullName>
    </recommendedName>
</protein>
<comment type="similarity">
    <text evidence="5">Belongs to the SAT4 family.</text>
</comment>
<proteinExistence type="inferred from homology"/>
<evidence type="ECO:0000256" key="5">
    <source>
        <dbReference type="ARBA" id="ARBA00038359"/>
    </source>
</evidence>
<feature type="transmembrane region" description="Helical" evidence="7">
    <location>
        <begin position="191"/>
        <end position="215"/>
    </location>
</feature>
<comment type="subcellular location">
    <subcellularLocation>
        <location evidence="1">Membrane</location>
        <topology evidence="1">Multi-pass membrane protein</topology>
    </subcellularLocation>
</comment>
<evidence type="ECO:0000256" key="7">
    <source>
        <dbReference type="SAM" id="Phobius"/>
    </source>
</evidence>
<keyword evidence="3 7" id="KW-1133">Transmembrane helix</keyword>
<dbReference type="Proteomes" id="UP000233524">
    <property type="component" value="Unassembled WGS sequence"/>
</dbReference>
<comment type="caution">
    <text evidence="9">The sequence shown here is derived from an EMBL/GenBank/DDBJ whole genome shotgun (WGS) entry which is preliminary data.</text>
</comment>
<dbReference type="OrthoDB" id="444631at2759"/>
<dbReference type="GO" id="GO:0016020">
    <property type="term" value="C:membrane"/>
    <property type="evidence" value="ECO:0007669"/>
    <property type="project" value="UniProtKB-SubCell"/>
</dbReference>
<keyword evidence="10" id="KW-1185">Reference proteome</keyword>
<reference evidence="9 10" key="1">
    <citation type="journal article" date="2017" name="G3 (Bethesda)">
        <title>First Draft Genome Sequence of the Pathogenic Fungus Lomentospora prolificans (Formerly Scedosporium prolificans).</title>
        <authorList>
            <person name="Luo R."/>
            <person name="Zimin A."/>
            <person name="Workman R."/>
            <person name="Fan Y."/>
            <person name="Pertea G."/>
            <person name="Grossman N."/>
            <person name="Wear M.P."/>
            <person name="Jia B."/>
            <person name="Miller H."/>
            <person name="Casadevall A."/>
            <person name="Timp W."/>
            <person name="Zhang S.X."/>
            <person name="Salzberg S.L."/>
        </authorList>
    </citation>
    <scope>NUCLEOTIDE SEQUENCE [LARGE SCALE GENOMIC DNA]</scope>
    <source>
        <strain evidence="9 10">JHH-5317</strain>
    </source>
</reference>
<accession>A0A2N3NEY2</accession>
<keyword evidence="4 7" id="KW-0472">Membrane</keyword>
<evidence type="ECO:0000259" key="8">
    <source>
        <dbReference type="Pfam" id="PF20684"/>
    </source>
</evidence>
<feature type="transmembrane region" description="Helical" evidence="7">
    <location>
        <begin position="119"/>
        <end position="138"/>
    </location>
</feature>
<evidence type="ECO:0000313" key="9">
    <source>
        <dbReference type="EMBL" id="PKS10985.1"/>
    </source>
</evidence>
<dbReference type="PANTHER" id="PTHR33048:SF47">
    <property type="entry name" value="INTEGRAL MEMBRANE PROTEIN-RELATED"/>
    <property type="match status" value="1"/>
</dbReference>